<sequence length="243" mass="26683">MTFSSRIILLCSALLLSRDSEGLLMKKMMKGAMGSMMMYHPPDDHYMMPAPMPMMMPAWNPPMDANTMSMMMMMMGMPAMPMNDEMRAALSMEQSLSLMSRMMNRAQSAHEAADTKMKHHLRSHEQRSDVVRAPCKHQATAPQAVEPLAAPQNRGQSETPCRHALTSSAPAAMHNQPLTQMGSNANPNGGMSASLVQAPQMMAVPMMQYPMRAPTMSPPMMPMMASGAFPPNVVAMDSMGRQS</sequence>
<dbReference type="KEGG" id="goe:114828227"/>
<evidence type="ECO:0000256" key="2">
    <source>
        <dbReference type="SAM" id="SignalP"/>
    </source>
</evidence>
<feature type="region of interest" description="Disordered" evidence="1">
    <location>
        <begin position="136"/>
        <end position="161"/>
    </location>
</feature>
<proteinExistence type="predicted"/>
<keyword evidence="3" id="KW-1185">Reference proteome</keyword>
<feature type="chain" id="PRO_5042527067" evidence="2">
    <location>
        <begin position="23"/>
        <end position="243"/>
    </location>
</feature>
<evidence type="ECO:0000313" key="3">
    <source>
        <dbReference type="Proteomes" id="UP000694867"/>
    </source>
</evidence>
<gene>
    <name evidence="4" type="primary">LOC114828227</name>
</gene>
<dbReference type="GeneID" id="114828227"/>
<accession>A0AAJ7SEP9</accession>
<reference evidence="4" key="1">
    <citation type="submission" date="2025-08" db="UniProtKB">
        <authorList>
            <consortium name="RefSeq"/>
        </authorList>
    </citation>
    <scope>IDENTIFICATION</scope>
</reference>
<organism evidence="3 4">
    <name type="scientific">Galendromus occidentalis</name>
    <name type="common">western predatory mite</name>
    <dbReference type="NCBI Taxonomy" id="34638"/>
    <lineage>
        <taxon>Eukaryota</taxon>
        <taxon>Metazoa</taxon>
        <taxon>Ecdysozoa</taxon>
        <taxon>Arthropoda</taxon>
        <taxon>Chelicerata</taxon>
        <taxon>Arachnida</taxon>
        <taxon>Acari</taxon>
        <taxon>Parasitiformes</taxon>
        <taxon>Mesostigmata</taxon>
        <taxon>Gamasina</taxon>
        <taxon>Phytoseioidea</taxon>
        <taxon>Phytoseiidae</taxon>
        <taxon>Typhlodrominae</taxon>
        <taxon>Galendromus</taxon>
    </lineage>
</organism>
<dbReference type="AlphaFoldDB" id="A0AAJ7SEP9"/>
<evidence type="ECO:0000313" key="4">
    <source>
        <dbReference type="RefSeq" id="XP_028967312.1"/>
    </source>
</evidence>
<dbReference type="RefSeq" id="XP_028967312.1">
    <property type="nucleotide sequence ID" value="XM_029111479.1"/>
</dbReference>
<evidence type="ECO:0000256" key="1">
    <source>
        <dbReference type="SAM" id="MobiDB-lite"/>
    </source>
</evidence>
<keyword evidence="2" id="KW-0732">Signal</keyword>
<protein>
    <submittedName>
        <fullName evidence="4">Uncharacterized protein LOC114828227</fullName>
    </submittedName>
</protein>
<name>A0AAJ7SEP9_9ACAR</name>
<dbReference type="Proteomes" id="UP000694867">
    <property type="component" value="Unplaced"/>
</dbReference>
<feature type="signal peptide" evidence="2">
    <location>
        <begin position="1"/>
        <end position="22"/>
    </location>
</feature>